<dbReference type="InterPro" id="IPR052727">
    <property type="entry name" value="Rab4/Rab5_effector"/>
</dbReference>
<dbReference type="PROSITE" id="PS50178">
    <property type="entry name" value="ZF_FYVE"/>
    <property type="match status" value="1"/>
</dbReference>
<dbReference type="CDD" id="cd15761">
    <property type="entry name" value="FYVE1_Vac1p_like"/>
    <property type="match status" value="1"/>
</dbReference>
<dbReference type="EMBL" id="JAQJAC010000009">
    <property type="protein sequence ID" value="KAJ5572489.1"/>
    <property type="molecule type" value="Genomic_DNA"/>
</dbReference>
<keyword evidence="10" id="KW-1185">Reference proteome</keyword>
<dbReference type="PANTHER" id="PTHR13510">
    <property type="entry name" value="FYVE-FINGER-CONTAINING RAB5 EFFECTOR PROTEIN RABENOSYN-5-RELATED"/>
    <property type="match status" value="1"/>
</dbReference>
<protein>
    <recommendedName>
        <fullName evidence="8">FYVE-type domain-containing protein</fullName>
    </recommendedName>
</protein>
<dbReference type="Gene3D" id="3.30.40.10">
    <property type="entry name" value="Zinc/RING finger domain, C3HC4 (zinc finger)"/>
    <property type="match status" value="1"/>
</dbReference>
<dbReference type="SUPFAM" id="SSF140125">
    <property type="entry name" value="Rabenosyn-5 Rab-binding domain-like"/>
    <property type="match status" value="1"/>
</dbReference>
<feature type="compositionally biased region" description="Low complexity" evidence="7">
    <location>
        <begin position="30"/>
        <end position="51"/>
    </location>
</feature>
<feature type="region of interest" description="Disordered" evidence="7">
    <location>
        <begin position="533"/>
        <end position="564"/>
    </location>
</feature>
<gene>
    <name evidence="9" type="ORF">N7450_009473</name>
</gene>
<evidence type="ECO:0000259" key="8">
    <source>
        <dbReference type="PROSITE" id="PS50178"/>
    </source>
</evidence>
<keyword evidence="1" id="KW-0479">Metal-binding</keyword>
<reference evidence="9 10" key="1">
    <citation type="journal article" date="2023" name="IMA Fungus">
        <title>Comparative genomic study of the Penicillium genus elucidates a diverse pangenome and 15 lateral gene transfer events.</title>
        <authorList>
            <person name="Petersen C."/>
            <person name="Sorensen T."/>
            <person name="Nielsen M.R."/>
            <person name="Sondergaard T.E."/>
            <person name="Sorensen J.L."/>
            <person name="Fitzpatrick D.A."/>
            <person name="Frisvad J.C."/>
            <person name="Nielsen K.L."/>
        </authorList>
    </citation>
    <scope>NUCLEOTIDE SEQUENCE [LARGE SCALE GENOMIC DNA]</scope>
    <source>
        <strain evidence="9 10">IBT 29057</strain>
    </source>
</reference>
<evidence type="ECO:0000256" key="4">
    <source>
        <dbReference type="ARBA" id="ARBA00022833"/>
    </source>
</evidence>
<dbReference type="GO" id="GO:0008270">
    <property type="term" value="F:zinc ion binding"/>
    <property type="evidence" value="ECO:0007669"/>
    <property type="project" value="UniProtKB-KW"/>
</dbReference>
<feature type="region of interest" description="Disordered" evidence="7">
    <location>
        <begin position="152"/>
        <end position="171"/>
    </location>
</feature>
<feature type="compositionally biased region" description="Low complexity" evidence="7">
    <location>
        <begin position="12"/>
        <end position="21"/>
    </location>
</feature>
<evidence type="ECO:0000313" key="10">
    <source>
        <dbReference type="Proteomes" id="UP001216150"/>
    </source>
</evidence>
<dbReference type="InterPro" id="IPR000306">
    <property type="entry name" value="Znf_FYVE"/>
</dbReference>
<proteinExistence type="predicted"/>
<sequence length="671" mass="74547">MARRTLGGGRVLGTPSALSAPSPSPQPKRVLSPTASSVSLSSQTSASQFSSGTQDLTSRISLENGDTSISAAPVAPGAQLSCPICSEEMLTLLQLNRHLDDIHHNLEDGTQDEVKDWFKIQMEKAKRFQPLAVLNQKLKGLDVFESNENQAASVPNRPLASHTLPTTETPKLLDPEDLITKEHWQAGCMYDVCLEPSCGQRLNATNGCVNCRKCGKLFCEEHTMYQMKLSRSAHHEPVRGIWARVCETCYKSREGYNDHNGASRDQTLAFKNIRKRTVDKDLLEVSRLEKRLTRLTQLLATLPPDQIQPSATKLFSIGWQSDQRKALEQTIVSWQDDATVSRCPFCQQDFSGYSFSKTSLQNVWSSCCSSEVGLSIAPRKYQLLVSKSSEKGTNGNLLNVDVRLCKECKATLFDRRDFEADITSKPPEVRSYDNLIQFERGIRLHMPKFQKLLSALQDSKRPPSSAQISEASKVRKRLMDSFAKYDVAARRIRDLPTNSPTQLRLQKAIYQQASNFLHLHMLPLKSLPKVLKHASPGGNRIPTTRTSSPGTPVNGQSTPGVRPQDSALASIKYNNHASRGSTSSLVSDTSSAVSALEAEEKSLRDRLIVLEEQKFFVSEMIADANRRRKFDEVSSLAVNVEDLSREIDRVNGMLAELDFEGVYTGNFPTSA</sequence>
<evidence type="ECO:0000256" key="6">
    <source>
        <dbReference type="PROSITE-ProRule" id="PRU00091"/>
    </source>
</evidence>
<dbReference type="GO" id="GO:0006281">
    <property type="term" value="P:DNA repair"/>
    <property type="evidence" value="ECO:0007669"/>
    <property type="project" value="UniProtKB-KW"/>
</dbReference>
<dbReference type="SMART" id="SM00734">
    <property type="entry name" value="ZnF_Rad18"/>
    <property type="match status" value="1"/>
</dbReference>
<dbReference type="PROSITE" id="PS00028">
    <property type="entry name" value="ZINC_FINGER_C2H2_1"/>
    <property type="match status" value="1"/>
</dbReference>
<evidence type="ECO:0000256" key="1">
    <source>
        <dbReference type="ARBA" id="ARBA00022723"/>
    </source>
</evidence>
<evidence type="ECO:0000256" key="3">
    <source>
        <dbReference type="ARBA" id="ARBA00022771"/>
    </source>
</evidence>
<dbReference type="InterPro" id="IPR017455">
    <property type="entry name" value="Znf_FYVE-rel"/>
</dbReference>
<keyword evidence="5" id="KW-0234">DNA repair</keyword>
<evidence type="ECO:0000256" key="5">
    <source>
        <dbReference type="ARBA" id="ARBA00023204"/>
    </source>
</evidence>
<name>A0AAD6DB91_9EURO</name>
<dbReference type="InterPro" id="IPR011011">
    <property type="entry name" value="Znf_FYVE_PHD"/>
</dbReference>
<comment type="caution">
    <text evidence="9">The sequence shown here is derived from an EMBL/GenBank/DDBJ whole genome shotgun (WGS) entry which is preliminary data.</text>
</comment>
<dbReference type="Pfam" id="PF11464">
    <property type="entry name" value="Rbsn"/>
    <property type="match status" value="1"/>
</dbReference>
<dbReference type="InterPro" id="IPR013087">
    <property type="entry name" value="Znf_C2H2_type"/>
</dbReference>
<feature type="compositionally biased region" description="Polar residues" evidence="7">
    <location>
        <begin position="541"/>
        <end position="559"/>
    </location>
</feature>
<feature type="region of interest" description="Disordered" evidence="7">
    <location>
        <begin position="1"/>
        <end position="54"/>
    </location>
</feature>
<dbReference type="SUPFAM" id="SSF57903">
    <property type="entry name" value="FYVE/PHD zinc finger"/>
    <property type="match status" value="1"/>
</dbReference>
<keyword evidence="2" id="KW-0227">DNA damage</keyword>
<keyword evidence="3 6" id="KW-0863">Zinc-finger</keyword>
<dbReference type="SMART" id="SM00064">
    <property type="entry name" value="FYVE"/>
    <property type="match status" value="1"/>
</dbReference>
<evidence type="ECO:0000256" key="2">
    <source>
        <dbReference type="ARBA" id="ARBA00022763"/>
    </source>
</evidence>
<dbReference type="InterPro" id="IPR021565">
    <property type="entry name" value="Rbsn_Rab-bd"/>
</dbReference>
<dbReference type="GO" id="GO:0003677">
    <property type="term" value="F:DNA binding"/>
    <property type="evidence" value="ECO:0007669"/>
    <property type="project" value="InterPro"/>
</dbReference>
<dbReference type="AlphaFoldDB" id="A0AAD6DB91"/>
<feature type="domain" description="FYVE-type" evidence="8">
    <location>
        <begin position="198"/>
        <end position="254"/>
    </location>
</feature>
<dbReference type="InterPro" id="IPR006642">
    <property type="entry name" value="Rad18_UBZ4"/>
</dbReference>
<dbReference type="InterPro" id="IPR013083">
    <property type="entry name" value="Znf_RING/FYVE/PHD"/>
</dbReference>
<dbReference type="InterPro" id="IPR036531">
    <property type="entry name" value="Rbsn_Rab-bd_sf"/>
</dbReference>
<evidence type="ECO:0000256" key="7">
    <source>
        <dbReference type="SAM" id="MobiDB-lite"/>
    </source>
</evidence>
<dbReference type="PANTHER" id="PTHR13510:SF44">
    <property type="entry name" value="RABENOSYN-5"/>
    <property type="match status" value="1"/>
</dbReference>
<keyword evidence="4" id="KW-0862">Zinc</keyword>
<evidence type="ECO:0000313" key="9">
    <source>
        <dbReference type="EMBL" id="KAJ5572489.1"/>
    </source>
</evidence>
<organism evidence="9 10">
    <name type="scientific">Penicillium hetheringtonii</name>
    <dbReference type="NCBI Taxonomy" id="911720"/>
    <lineage>
        <taxon>Eukaryota</taxon>
        <taxon>Fungi</taxon>
        <taxon>Dikarya</taxon>
        <taxon>Ascomycota</taxon>
        <taxon>Pezizomycotina</taxon>
        <taxon>Eurotiomycetes</taxon>
        <taxon>Eurotiomycetidae</taxon>
        <taxon>Eurotiales</taxon>
        <taxon>Aspergillaceae</taxon>
        <taxon>Penicillium</taxon>
    </lineage>
</organism>
<accession>A0AAD6DB91</accession>
<dbReference type="Proteomes" id="UP001216150">
    <property type="component" value="Unassembled WGS sequence"/>
</dbReference>
<feature type="compositionally biased region" description="Gly residues" evidence="7">
    <location>
        <begin position="1"/>
        <end position="11"/>
    </location>
</feature>